<evidence type="ECO:0000313" key="1">
    <source>
        <dbReference type="EMBL" id="RDW95255.1"/>
    </source>
</evidence>
<proteinExistence type="predicted"/>
<reference evidence="1 2" key="1">
    <citation type="journal article" date="2018" name="IMA Fungus">
        <title>IMA Genome-F 9: Draft genome sequence of Annulohypoxylon stygium, Aspergillus mulundensis, Berkeleyomyces basicola (syn. Thielaviopsis basicola), Ceratocystis smalleyi, two Cercospora beticola strains, Coleophoma cylindrospora, Fusarium fracticaudum, Phialophora cf. hyalina, and Morchella septimelata.</title>
        <authorList>
            <person name="Wingfield B.D."/>
            <person name="Bills G.F."/>
            <person name="Dong Y."/>
            <person name="Huang W."/>
            <person name="Nel W.J."/>
            <person name="Swalarsk-Parry B.S."/>
            <person name="Vaghefi N."/>
            <person name="Wilken P.M."/>
            <person name="An Z."/>
            <person name="de Beer Z.W."/>
            <person name="De Vos L."/>
            <person name="Chen L."/>
            <person name="Duong T.A."/>
            <person name="Gao Y."/>
            <person name="Hammerbacher A."/>
            <person name="Kikkert J.R."/>
            <person name="Li Y."/>
            <person name="Li H."/>
            <person name="Li K."/>
            <person name="Li Q."/>
            <person name="Liu X."/>
            <person name="Ma X."/>
            <person name="Naidoo K."/>
            <person name="Pethybridge S.J."/>
            <person name="Sun J."/>
            <person name="Steenkamp E.T."/>
            <person name="van der Nest M.A."/>
            <person name="van Wyk S."/>
            <person name="Wingfield M.J."/>
            <person name="Xiong C."/>
            <person name="Yue Q."/>
            <person name="Zhang X."/>
        </authorList>
    </citation>
    <scope>NUCLEOTIDE SEQUENCE [LARGE SCALE GENOMIC DNA]</scope>
    <source>
        <strain evidence="1 2">BP5796</strain>
    </source>
</reference>
<name>A0A3D8T9P3_9HELO</name>
<dbReference type="Proteomes" id="UP000256328">
    <property type="component" value="Unassembled WGS sequence"/>
</dbReference>
<accession>A0A3D8T9P3</accession>
<sequence>MPQLLKALGWPAPHRVVPVQVLPPHWPYAAAGFKVGVGVADVATALVLLEVVLETTAVLDEIVCIEVDIEDEDEDDTALDEVICVEVAIEDEDKDDTALDEFICVEVAIEGEDKVDTALDEVICIEVDIEDEDEDDTVLEEVDGVADADVLPALELEAMEEDAGAVDPYVGTIAGPVGCSLMLSSARTQPDLAVNAAGQVTCLKVTAGLSAFWNQSKRQ</sequence>
<gene>
    <name evidence="1" type="ORF">BP5796_01018</name>
</gene>
<keyword evidence="2" id="KW-1185">Reference proteome</keyword>
<protein>
    <submittedName>
        <fullName evidence="1">Uncharacterized protein</fullName>
    </submittedName>
</protein>
<evidence type="ECO:0000313" key="2">
    <source>
        <dbReference type="Proteomes" id="UP000256328"/>
    </source>
</evidence>
<dbReference type="EMBL" id="PDLN01000001">
    <property type="protein sequence ID" value="RDW95255.1"/>
    <property type="molecule type" value="Genomic_DNA"/>
</dbReference>
<comment type="caution">
    <text evidence="1">The sequence shown here is derived from an EMBL/GenBank/DDBJ whole genome shotgun (WGS) entry which is preliminary data.</text>
</comment>
<dbReference type="AlphaFoldDB" id="A0A3D8T9P3"/>
<organism evidence="1 2">
    <name type="scientific">Coleophoma crateriformis</name>
    <dbReference type="NCBI Taxonomy" id="565419"/>
    <lineage>
        <taxon>Eukaryota</taxon>
        <taxon>Fungi</taxon>
        <taxon>Dikarya</taxon>
        <taxon>Ascomycota</taxon>
        <taxon>Pezizomycotina</taxon>
        <taxon>Leotiomycetes</taxon>
        <taxon>Helotiales</taxon>
        <taxon>Dermateaceae</taxon>
        <taxon>Coleophoma</taxon>
    </lineage>
</organism>